<keyword evidence="1" id="KW-1133">Transmembrane helix</keyword>
<dbReference type="AlphaFoldDB" id="F6B9L9"/>
<feature type="transmembrane region" description="Helical" evidence="1">
    <location>
        <begin position="107"/>
        <end position="140"/>
    </location>
</feature>
<keyword evidence="3" id="KW-1185">Reference proteome</keyword>
<keyword evidence="1" id="KW-0472">Membrane</keyword>
<dbReference type="Proteomes" id="UP000009226">
    <property type="component" value="Chromosome"/>
</dbReference>
<dbReference type="Pfam" id="PF01944">
    <property type="entry name" value="SpoIIM"/>
    <property type="match status" value="1"/>
</dbReference>
<feature type="transmembrane region" description="Helical" evidence="1">
    <location>
        <begin position="160"/>
        <end position="178"/>
    </location>
</feature>
<gene>
    <name evidence="2" type="ordered locus">Desca_2076</name>
</gene>
<feature type="transmembrane region" description="Helical" evidence="1">
    <location>
        <begin position="61"/>
        <end position="86"/>
    </location>
</feature>
<organism evidence="2 3">
    <name type="scientific">Desulfotomaculum nigrificans (strain DSM 14880 / VKM B-2319 / CO-1-SRB)</name>
    <name type="common">Desulfotomaculum carboxydivorans</name>
    <dbReference type="NCBI Taxonomy" id="868595"/>
    <lineage>
        <taxon>Bacteria</taxon>
        <taxon>Bacillati</taxon>
        <taxon>Bacillota</taxon>
        <taxon>Clostridia</taxon>
        <taxon>Eubacteriales</taxon>
        <taxon>Desulfotomaculaceae</taxon>
        <taxon>Desulfotomaculum</taxon>
    </lineage>
</organism>
<name>F6B9L9_DESCC</name>
<dbReference type="HOGENOM" id="CLU_085980_0_0_9"/>
<sequence precursor="true">MYLVALVVLLAGLGCGSWGAHNLDQEQATRLTEYLDVFVSQVGSVQIDRPMLVKNTITNNIFFISIIYVLGLTVIGTPGILALLFARGFSLGFTLSFLTQGKTGQGILLALASVVPQSILLIPAVFMAGVAALSFSWLLIRRFLDSSLPVWPGIVSYHSLMLVVCCIAAAAGLVEAYITPELIKATISLLN</sequence>
<proteinExistence type="predicted"/>
<dbReference type="InterPro" id="IPR002798">
    <property type="entry name" value="SpoIIM-like"/>
</dbReference>
<reference evidence="2 3" key="1">
    <citation type="submission" date="2011-05" db="EMBL/GenBank/DDBJ databases">
        <title>Complete sequence of Desulfotomaculum carboxydivorans CO-1-SRB.</title>
        <authorList>
            <consortium name="US DOE Joint Genome Institute"/>
            <person name="Lucas S."/>
            <person name="Han J."/>
            <person name="Lapidus A."/>
            <person name="Cheng J.-F."/>
            <person name="Goodwin L."/>
            <person name="Pitluck S."/>
            <person name="Peters L."/>
            <person name="Mikhailova N."/>
            <person name="Lu M."/>
            <person name="Han C."/>
            <person name="Tapia R."/>
            <person name="Land M."/>
            <person name="Hauser L."/>
            <person name="Kyrpides N."/>
            <person name="Ivanova N."/>
            <person name="Pagani I."/>
            <person name="Stams A."/>
            <person name="Plugge C."/>
            <person name="Muyzer G."/>
            <person name="Kuever J."/>
            <person name="Parshina S."/>
            <person name="Ivanova A."/>
            <person name="Nazina T."/>
            <person name="Woyke T."/>
        </authorList>
    </citation>
    <scope>NUCLEOTIDE SEQUENCE [LARGE SCALE GENOMIC DNA]</scope>
    <source>
        <strain evidence="3">DSM 14880 / VKM B-2319 / CO-1-SRB</strain>
    </source>
</reference>
<dbReference type="eggNOG" id="COG1300">
    <property type="taxonomic scope" value="Bacteria"/>
</dbReference>
<evidence type="ECO:0000313" key="2">
    <source>
        <dbReference type="EMBL" id="AEF94915.1"/>
    </source>
</evidence>
<dbReference type="KEGG" id="dca:Desca_2076"/>
<protein>
    <submittedName>
        <fullName evidence="2">Stage II sporulation protein M</fullName>
    </submittedName>
</protein>
<dbReference type="NCBIfam" id="TIGR02831">
    <property type="entry name" value="spo_II_M"/>
    <property type="match status" value="1"/>
</dbReference>
<evidence type="ECO:0000256" key="1">
    <source>
        <dbReference type="SAM" id="Phobius"/>
    </source>
</evidence>
<dbReference type="PIRSF" id="PIRSF038973">
    <property type="entry name" value="SpoIIM"/>
    <property type="match status" value="1"/>
</dbReference>
<evidence type="ECO:0000313" key="3">
    <source>
        <dbReference type="Proteomes" id="UP000009226"/>
    </source>
</evidence>
<accession>F6B9L9</accession>
<dbReference type="EMBL" id="CP002736">
    <property type="protein sequence ID" value="AEF94915.1"/>
    <property type="molecule type" value="Genomic_DNA"/>
</dbReference>
<keyword evidence="1" id="KW-0812">Transmembrane</keyword>
<dbReference type="STRING" id="868595.Desca_2076"/>
<dbReference type="InterPro" id="IPR014196">
    <property type="entry name" value="SpoIIM"/>
</dbReference>